<sequence>NCADHMKTSTSKSQRRVVEEGSFGSQEATMTRERRAGRSIVSQREKRWPGRVVYFKFFQTLRRTRRERKKASVAKKRGDVGNLAEREAECGGGGTKEEKKGEKERKVSHRARERRYRAGNRAKKERKEKGRRPTLLSEPLDKFYI</sequence>
<dbReference type="Proteomes" id="UP001177670">
    <property type="component" value="Unassembled WGS sequence"/>
</dbReference>
<feature type="compositionally biased region" description="Basic and acidic residues" evidence="1">
    <location>
        <begin position="84"/>
        <end position="105"/>
    </location>
</feature>
<feature type="region of interest" description="Disordered" evidence="1">
    <location>
        <begin position="1"/>
        <end position="44"/>
    </location>
</feature>
<name>A0AA40KFD0_9HYME</name>
<comment type="caution">
    <text evidence="2">The sequence shown here is derived from an EMBL/GenBank/DDBJ whole genome shotgun (WGS) entry which is preliminary data.</text>
</comment>
<feature type="non-terminal residue" evidence="2">
    <location>
        <position position="1"/>
    </location>
</feature>
<protein>
    <submittedName>
        <fullName evidence="2">Uncharacterized protein</fullName>
    </submittedName>
</protein>
<proteinExistence type="predicted"/>
<evidence type="ECO:0000256" key="1">
    <source>
        <dbReference type="SAM" id="MobiDB-lite"/>
    </source>
</evidence>
<feature type="compositionally biased region" description="Basic residues" evidence="1">
    <location>
        <begin position="106"/>
        <end position="132"/>
    </location>
</feature>
<keyword evidence="3" id="KW-1185">Reference proteome</keyword>
<dbReference type="EMBL" id="JAHYIQ010000045">
    <property type="protein sequence ID" value="KAK1118116.1"/>
    <property type="molecule type" value="Genomic_DNA"/>
</dbReference>
<evidence type="ECO:0000313" key="3">
    <source>
        <dbReference type="Proteomes" id="UP001177670"/>
    </source>
</evidence>
<feature type="region of interest" description="Disordered" evidence="1">
    <location>
        <begin position="84"/>
        <end position="145"/>
    </location>
</feature>
<organism evidence="2 3">
    <name type="scientific">Melipona bicolor</name>
    <dbReference type="NCBI Taxonomy" id="60889"/>
    <lineage>
        <taxon>Eukaryota</taxon>
        <taxon>Metazoa</taxon>
        <taxon>Ecdysozoa</taxon>
        <taxon>Arthropoda</taxon>
        <taxon>Hexapoda</taxon>
        <taxon>Insecta</taxon>
        <taxon>Pterygota</taxon>
        <taxon>Neoptera</taxon>
        <taxon>Endopterygota</taxon>
        <taxon>Hymenoptera</taxon>
        <taxon>Apocrita</taxon>
        <taxon>Aculeata</taxon>
        <taxon>Apoidea</taxon>
        <taxon>Anthophila</taxon>
        <taxon>Apidae</taxon>
        <taxon>Melipona</taxon>
    </lineage>
</organism>
<accession>A0AA40KFD0</accession>
<reference evidence="2" key="1">
    <citation type="submission" date="2021-10" db="EMBL/GenBank/DDBJ databases">
        <title>Melipona bicolor Genome sequencing and assembly.</title>
        <authorList>
            <person name="Araujo N.S."/>
            <person name="Arias M.C."/>
        </authorList>
    </citation>
    <scope>NUCLEOTIDE SEQUENCE</scope>
    <source>
        <strain evidence="2">USP_2M_L1-L4_2017</strain>
        <tissue evidence="2">Whole body</tissue>
    </source>
</reference>
<gene>
    <name evidence="2" type="ORF">K0M31_015392</name>
</gene>
<evidence type="ECO:0000313" key="2">
    <source>
        <dbReference type="EMBL" id="KAK1118116.1"/>
    </source>
</evidence>
<dbReference type="AlphaFoldDB" id="A0AA40KFD0"/>